<dbReference type="PANTHER" id="PTHR48105">
    <property type="entry name" value="THIOREDOXIN REDUCTASE 1-RELATED-RELATED"/>
    <property type="match status" value="1"/>
</dbReference>
<dbReference type="EMBL" id="AANZ01000019">
    <property type="protein sequence ID" value="EAQ78641.1"/>
    <property type="molecule type" value="Genomic_DNA"/>
</dbReference>
<proteinExistence type="predicted"/>
<protein>
    <submittedName>
        <fullName evidence="4">Thioredoxin reductase</fullName>
    </submittedName>
</protein>
<dbReference type="STRING" id="314230.DSM3645_07610"/>
<dbReference type="eggNOG" id="COG0492">
    <property type="taxonomic scope" value="Bacteria"/>
</dbReference>
<name>A3ZXT7_9BACT</name>
<organism evidence="4 5">
    <name type="scientific">Blastopirellula marina DSM 3645</name>
    <dbReference type="NCBI Taxonomy" id="314230"/>
    <lineage>
        <taxon>Bacteria</taxon>
        <taxon>Pseudomonadati</taxon>
        <taxon>Planctomycetota</taxon>
        <taxon>Planctomycetia</taxon>
        <taxon>Pirellulales</taxon>
        <taxon>Pirellulaceae</taxon>
        <taxon>Blastopirellula</taxon>
    </lineage>
</organism>
<gene>
    <name evidence="4" type="ORF">DSM3645_07610</name>
</gene>
<dbReference type="OrthoDB" id="9806179at2"/>
<keyword evidence="2" id="KW-0560">Oxidoreductase</keyword>
<dbReference type="AlphaFoldDB" id="A3ZXT7"/>
<dbReference type="Pfam" id="PF07992">
    <property type="entry name" value="Pyr_redox_2"/>
    <property type="match status" value="1"/>
</dbReference>
<dbReference type="PRINTS" id="PR00469">
    <property type="entry name" value="PNDRDTASEII"/>
</dbReference>
<dbReference type="RefSeq" id="WP_002655118.1">
    <property type="nucleotide sequence ID" value="NZ_CH672377.1"/>
</dbReference>
<dbReference type="SUPFAM" id="SSF51905">
    <property type="entry name" value="FAD/NAD(P)-binding domain"/>
    <property type="match status" value="1"/>
</dbReference>
<evidence type="ECO:0000313" key="5">
    <source>
        <dbReference type="Proteomes" id="UP000004358"/>
    </source>
</evidence>
<keyword evidence="1" id="KW-0285">Flavoprotein</keyword>
<evidence type="ECO:0000259" key="3">
    <source>
        <dbReference type="Pfam" id="PF07992"/>
    </source>
</evidence>
<dbReference type="InterPro" id="IPR023753">
    <property type="entry name" value="FAD/NAD-binding_dom"/>
</dbReference>
<accession>A3ZXT7</accession>
<evidence type="ECO:0000256" key="1">
    <source>
        <dbReference type="ARBA" id="ARBA00022630"/>
    </source>
</evidence>
<dbReference type="Gene3D" id="3.50.50.60">
    <property type="entry name" value="FAD/NAD(P)-binding domain"/>
    <property type="match status" value="3"/>
</dbReference>
<comment type="caution">
    <text evidence="4">The sequence shown here is derived from an EMBL/GenBank/DDBJ whole genome shotgun (WGS) entry which is preliminary data.</text>
</comment>
<evidence type="ECO:0000256" key="2">
    <source>
        <dbReference type="ARBA" id="ARBA00023002"/>
    </source>
</evidence>
<dbReference type="GO" id="GO:0016491">
    <property type="term" value="F:oxidoreductase activity"/>
    <property type="evidence" value="ECO:0007669"/>
    <property type="project" value="UniProtKB-KW"/>
</dbReference>
<dbReference type="InterPro" id="IPR036188">
    <property type="entry name" value="FAD/NAD-bd_sf"/>
</dbReference>
<sequence length="349" mass="37937">MAEKVLIIGSGPAGWTAAIYAARAELQPLVYEGAPLQEHYDVGRGPLGQLAMTTEVENFPGFPSGDMTAYLDGSIDNSIRQYMAPHMKHGVSGPELMELMRQQAKNFGTRIVGDDIVEVDFESRPFRLKSREGEWIEAHSVIVATGARANYLGLPSEAMYKNRGVSACAVCDGALPRFRDQPCIVVGGGDSAVEEADYMAKFSSKVYLVHRRDELRASKIMAERAEKNPKIEIVWNSVVDEVIGDDDNGVSGAKLTNVVDNTSKVYEASGFFLGIGHTPNTDFLVGKLDMTDKNYLKWTVPFRTNTSVEGVFAAGDVADDNYRQAVTAAGTGCMAALDAERYLAAQGHH</sequence>
<evidence type="ECO:0000313" key="4">
    <source>
        <dbReference type="EMBL" id="EAQ78641.1"/>
    </source>
</evidence>
<dbReference type="Proteomes" id="UP000004358">
    <property type="component" value="Unassembled WGS sequence"/>
</dbReference>
<dbReference type="PRINTS" id="PR00368">
    <property type="entry name" value="FADPNR"/>
</dbReference>
<feature type="domain" description="FAD/NAD(P)-binding" evidence="3">
    <location>
        <begin position="4"/>
        <end position="332"/>
    </location>
</feature>
<reference evidence="4 5" key="1">
    <citation type="submission" date="2006-02" db="EMBL/GenBank/DDBJ databases">
        <authorList>
            <person name="Amann R."/>
            <person name="Ferriera S."/>
            <person name="Johnson J."/>
            <person name="Kravitz S."/>
            <person name="Halpern A."/>
            <person name="Remington K."/>
            <person name="Beeson K."/>
            <person name="Tran B."/>
            <person name="Rogers Y.-H."/>
            <person name="Friedman R."/>
            <person name="Venter J.C."/>
        </authorList>
    </citation>
    <scope>NUCLEOTIDE SEQUENCE [LARGE SCALE GENOMIC DNA]</scope>
    <source>
        <strain evidence="4 5">DSM 3645</strain>
    </source>
</reference>
<dbReference type="HOGENOM" id="CLU_031864_5_1_0"/>
<dbReference type="InterPro" id="IPR050097">
    <property type="entry name" value="Ferredoxin-NADP_redctase_2"/>
</dbReference>